<dbReference type="PANTHER" id="PTHR30383:SF5">
    <property type="entry name" value="SGNH HYDROLASE-TYPE ESTERASE DOMAIN-CONTAINING PROTEIN"/>
    <property type="match status" value="1"/>
</dbReference>
<dbReference type="STRING" id="1126833.VN24_23785"/>
<dbReference type="CDD" id="cd00229">
    <property type="entry name" value="SGNH_hydrolase"/>
    <property type="match status" value="1"/>
</dbReference>
<keyword evidence="3" id="KW-1185">Reference proteome</keyword>
<dbReference type="InterPro" id="IPR051532">
    <property type="entry name" value="Ester_Hydrolysis_Enzymes"/>
</dbReference>
<dbReference type="AlphaFoldDB" id="A0A0D5NRL8"/>
<dbReference type="KEGG" id="pbj:VN24_23785"/>
<dbReference type="PANTHER" id="PTHR30383">
    <property type="entry name" value="THIOESTERASE 1/PROTEASE 1/LYSOPHOSPHOLIPASE L1"/>
    <property type="match status" value="1"/>
</dbReference>
<dbReference type="InterPro" id="IPR036582">
    <property type="entry name" value="Mao_N_sf"/>
</dbReference>
<dbReference type="SUPFAM" id="SSF55383">
    <property type="entry name" value="Copper amine oxidase, domain N"/>
    <property type="match status" value="1"/>
</dbReference>
<evidence type="ECO:0000313" key="2">
    <source>
        <dbReference type="EMBL" id="AJY77984.1"/>
    </source>
</evidence>
<protein>
    <recommendedName>
        <fullName evidence="1">Copper amine oxidase-like N-terminal domain-containing protein</fullName>
    </recommendedName>
</protein>
<dbReference type="Gene3D" id="3.40.50.1110">
    <property type="entry name" value="SGNH hydrolase"/>
    <property type="match status" value="1"/>
</dbReference>
<sequence>MRFEAGPKMAAAASANSAEVSTAGTQQSGMYRIVAIGDSLTAGYEPGMENVKNPVPYGYADRVYEQALFHGLRTEFANYGVLGLSTEGLQNWLNSAQSGSSNPAADEIQSGIASIDPRAERIFAATAGLRSDLMQASLVVVTIGGNNFTPLFNKLKDNEDKDVTDQWLSAVLDEYASDVEAALRSILQLNAKAQIVVADQYLPITKYLAGTNASGGSNYDYLNQGRVQIKERLSGIAEVLSSEGYNVKVASVGDAFAGHESEYTNISNIGKRDIHPTQTGYSVMGREFASAIWGDYIQPSPRPANVPISVVVSGKELGPASKPIVKNNTTYVPMRDIAIAAGADLKWSNKTRTASVKLGGREVAFTIGSKSMKVDGKAVPLTTPAFLQQSAADTKTYLPLAALSRGLDLQVVYRSGIKTVFINR</sequence>
<evidence type="ECO:0000259" key="1">
    <source>
        <dbReference type="Pfam" id="PF07833"/>
    </source>
</evidence>
<dbReference type="HOGENOM" id="CLU_632888_0_0_9"/>
<accession>A0A0D5NRL8</accession>
<proteinExistence type="predicted"/>
<dbReference type="InterPro" id="IPR036514">
    <property type="entry name" value="SGNH_hydro_sf"/>
</dbReference>
<evidence type="ECO:0000313" key="3">
    <source>
        <dbReference type="Proteomes" id="UP000032633"/>
    </source>
</evidence>
<dbReference type="Pfam" id="PF00657">
    <property type="entry name" value="Lipase_GDSL"/>
    <property type="match status" value="1"/>
</dbReference>
<gene>
    <name evidence="2" type="ORF">VN24_23785</name>
</gene>
<dbReference type="EMBL" id="CP011058">
    <property type="protein sequence ID" value="AJY77984.1"/>
    <property type="molecule type" value="Genomic_DNA"/>
</dbReference>
<feature type="domain" description="Copper amine oxidase-like N-terminal" evidence="1">
    <location>
        <begin position="312"/>
        <end position="422"/>
    </location>
</feature>
<name>A0A0D5NRL8_9BACL</name>
<dbReference type="InterPro" id="IPR001087">
    <property type="entry name" value="GDSL"/>
</dbReference>
<dbReference type="GO" id="GO:0004622">
    <property type="term" value="F:phosphatidylcholine lysophospholipase activity"/>
    <property type="evidence" value="ECO:0007669"/>
    <property type="project" value="TreeGrafter"/>
</dbReference>
<dbReference type="Proteomes" id="UP000032633">
    <property type="component" value="Chromosome"/>
</dbReference>
<dbReference type="PATRIC" id="fig|1126833.4.peg.5230"/>
<organism evidence="2 3">
    <name type="scientific">Paenibacillus beijingensis</name>
    <dbReference type="NCBI Taxonomy" id="1126833"/>
    <lineage>
        <taxon>Bacteria</taxon>
        <taxon>Bacillati</taxon>
        <taxon>Bacillota</taxon>
        <taxon>Bacilli</taxon>
        <taxon>Bacillales</taxon>
        <taxon>Paenibacillaceae</taxon>
        <taxon>Paenibacillus</taxon>
    </lineage>
</organism>
<dbReference type="Gene3D" id="3.30.457.10">
    <property type="entry name" value="Copper amine oxidase-like, N-terminal domain"/>
    <property type="match status" value="1"/>
</dbReference>
<dbReference type="InterPro" id="IPR012854">
    <property type="entry name" value="Cu_amine_oxidase-like_N"/>
</dbReference>
<dbReference type="Pfam" id="PF07833">
    <property type="entry name" value="Cu_amine_oxidN1"/>
    <property type="match status" value="1"/>
</dbReference>
<dbReference type="SUPFAM" id="SSF52266">
    <property type="entry name" value="SGNH hydrolase"/>
    <property type="match status" value="1"/>
</dbReference>
<reference evidence="3" key="2">
    <citation type="submission" date="2015-03" db="EMBL/GenBank/DDBJ databases">
        <title>Genome sequence of Paenibacillus beijingensis strain DSM 24997T.</title>
        <authorList>
            <person name="Kwak Y."/>
            <person name="Shin J.-H."/>
        </authorList>
    </citation>
    <scope>NUCLEOTIDE SEQUENCE [LARGE SCALE GENOMIC DNA]</scope>
    <source>
        <strain evidence="3">DSM 24997</strain>
    </source>
</reference>
<reference evidence="2 3" key="1">
    <citation type="journal article" date="2015" name="J. Biotechnol.">
        <title>Complete genome sequence of Paenibacillus beijingensis 7188(T) (=DSM 24997(T)), a novel rhizobacterium from jujube garden soil.</title>
        <authorList>
            <person name="Kwak Y."/>
            <person name="Shin J.H."/>
        </authorList>
    </citation>
    <scope>NUCLEOTIDE SEQUENCE [LARGE SCALE GENOMIC DNA]</scope>
    <source>
        <strain evidence="2 3">DSM 24997</strain>
    </source>
</reference>